<dbReference type="InterPro" id="IPR040387">
    <property type="entry name" value="RIN4/NOI4"/>
</dbReference>
<feature type="region of interest" description="Disordered" evidence="1">
    <location>
        <begin position="25"/>
        <end position="201"/>
    </location>
</feature>
<sequence length="254" mass="28503">MAARPHVPQFGNWDSQENVPYTRYFDNARKGRGGKMINPNDPEENPEMFRQFAPPSPAPSNIRPQTEEPVGRGAVRAQHEYRGSREDGNFRQFVDSPARTDNPGRRTSGESTHHNSGRPTRQSAGSEHSFERSPLHSHHPAKLAGRGGTSPAWDGKSSHDSSHGTYGKSRMKQVSRVEESPDRGAAVPRFGDWDENNPQSADNYTHIFNKVREERHTGPSNLQAGNNFEPSYHMKRKQNASGDRKGCCFPWFGK</sequence>
<reference evidence="3" key="1">
    <citation type="journal article" date="2025" name="Foods">
        <title>Unveiling the Microbial Signatures of Arabica Coffee Cherries: Insights into Ripeness Specific Diversity, Functional Traits, and Implications for Quality and Safety.</title>
        <authorList>
            <consortium name="RefSeq"/>
            <person name="Tenea G.N."/>
            <person name="Cifuentes V."/>
            <person name="Reyes P."/>
            <person name="Cevallos-Vallejos M."/>
        </authorList>
    </citation>
    <scope>NUCLEOTIDE SEQUENCE [LARGE SCALE GENOMIC DNA]</scope>
</reference>
<dbReference type="PANTHER" id="PTHR33159">
    <property type="entry name" value="RPM1-INTERACTING PROTEIN 4 (RIN4) FAMILY PROTEIN"/>
    <property type="match status" value="1"/>
</dbReference>
<dbReference type="GeneID" id="113713681"/>
<evidence type="ECO:0000313" key="4">
    <source>
        <dbReference type="RefSeq" id="XP_071918398.1"/>
    </source>
</evidence>
<keyword evidence="3" id="KW-1185">Reference proteome</keyword>
<evidence type="ECO:0000256" key="1">
    <source>
        <dbReference type="SAM" id="MobiDB-lite"/>
    </source>
</evidence>
<feature type="compositionally biased region" description="Basic and acidic residues" evidence="1">
    <location>
        <begin position="77"/>
        <end position="89"/>
    </location>
</feature>
<reference evidence="4" key="2">
    <citation type="submission" date="2025-08" db="UniProtKB">
        <authorList>
            <consortium name="RefSeq"/>
        </authorList>
    </citation>
    <scope>IDENTIFICATION</scope>
    <source>
        <tissue evidence="4">Leaves</tissue>
    </source>
</reference>
<evidence type="ECO:0000313" key="3">
    <source>
        <dbReference type="Proteomes" id="UP001652660"/>
    </source>
</evidence>
<feature type="domain" description="RIN4 pathogenic type III effector avirulence factor Avr cleavage site" evidence="2">
    <location>
        <begin position="183"/>
        <end position="215"/>
    </location>
</feature>
<protein>
    <submittedName>
        <fullName evidence="4">RPM1-interacting protein 4</fullName>
    </submittedName>
</protein>
<gene>
    <name evidence="4" type="primary">LOC113713681</name>
</gene>
<dbReference type="PANTHER" id="PTHR33159:SF6">
    <property type="entry name" value="RPM1-INTERACTING PROTEIN 4"/>
    <property type="match status" value="1"/>
</dbReference>
<feature type="domain" description="RIN4 pathogenic type III effector avirulence factor Avr cleavage site" evidence="2">
    <location>
        <begin position="3"/>
        <end position="32"/>
    </location>
</feature>
<feature type="region of interest" description="Disordered" evidence="1">
    <location>
        <begin position="235"/>
        <end position="254"/>
    </location>
</feature>
<dbReference type="InterPro" id="IPR008700">
    <property type="entry name" value="TypeIII_avirulence_cleave"/>
</dbReference>
<organism evidence="3 4">
    <name type="scientific">Coffea arabica</name>
    <name type="common">Arabian coffee</name>
    <dbReference type="NCBI Taxonomy" id="13443"/>
    <lineage>
        <taxon>Eukaryota</taxon>
        <taxon>Viridiplantae</taxon>
        <taxon>Streptophyta</taxon>
        <taxon>Embryophyta</taxon>
        <taxon>Tracheophyta</taxon>
        <taxon>Spermatophyta</taxon>
        <taxon>Magnoliopsida</taxon>
        <taxon>eudicotyledons</taxon>
        <taxon>Gunneridae</taxon>
        <taxon>Pentapetalae</taxon>
        <taxon>asterids</taxon>
        <taxon>lamiids</taxon>
        <taxon>Gentianales</taxon>
        <taxon>Rubiaceae</taxon>
        <taxon>Ixoroideae</taxon>
        <taxon>Gardenieae complex</taxon>
        <taxon>Bertiereae - Coffeeae clade</taxon>
        <taxon>Coffeeae</taxon>
        <taxon>Coffea</taxon>
    </lineage>
</organism>
<name>A0ABM4VFT9_COFAR</name>
<dbReference type="Pfam" id="PF05627">
    <property type="entry name" value="AvrRpt-cleavage"/>
    <property type="match status" value="2"/>
</dbReference>
<feature type="compositionally biased region" description="Basic and acidic residues" evidence="1">
    <location>
        <begin position="102"/>
        <end position="113"/>
    </location>
</feature>
<proteinExistence type="predicted"/>
<accession>A0ABM4VFT9</accession>
<feature type="compositionally biased region" description="Polar residues" evidence="1">
    <location>
        <begin position="117"/>
        <end position="126"/>
    </location>
</feature>
<dbReference type="Proteomes" id="UP001652660">
    <property type="component" value="Chromosome 1e"/>
</dbReference>
<dbReference type="RefSeq" id="XP_071918398.1">
    <property type="nucleotide sequence ID" value="XM_072062297.1"/>
</dbReference>
<evidence type="ECO:0000259" key="2">
    <source>
        <dbReference type="Pfam" id="PF05627"/>
    </source>
</evidence>